<dbReference type="EMBL" id="CP044622">
    <property type="protein sequence ID" value="QRD83359.1"/>
    <property type="molecule type" value="Genomic_DNA"/>
</dbReference>
<keyword evidence="2" id="KW-1185">Reference proteome</keyword>
<dbReference type="VEuPathDB" id="FungiDB:F9C07_2057781"/>
<dbReference type="InterPro" id="IPR035994">
    <property type="entry name" value="Nucleoside_phosphorylase_sf"/>
</dbReference>
<accession>A0A7U2MGL0</accession>
<organism evidence="1 2">
    <name type="scientific">Aspergillus flavus (strain ATCC 200026 / FGSC A1120 / IAM 13836 / NRRL 3357 / JCM 12722 / SRRC 167)</name>
    <dbReference type="NCBI Taxonomy" id="332952"/>
    <lineage>
        <taxon>Eukaryota</taxon>
        <taxon>Fungi</taxon>
        <taxon>Dikarya</taxon>
        <taxon>Ascomycota</taxon>
        <taxon>Pezizomycotina</taxon>
        <taxon>Eurotiomycetes</taxon>
        <taxon>Eurotiomycetidae</taxon>
        <taxon>Eurotiales</taxon>
        <taxon>Aspergillaceae</taxon>
        <taxon>Aspergillus</taxon>
        <taxon>Aspergillus subgen. Circumdati</taxon>
    </lineage>
</organism>
<dbReference type="GO" id="GO:0009116">
    <property type="term" value="P:nucleoside metabolic process"/>
    <property type="evidence" value="ECO:0007669"/>
    <property type="project" value="InterPro"/>
</dbReference>
<evidence type="ECO:0000313" key="2">
    <source>
        <dbReference type="Proteomes" id="UP000596276"/>
    </source>
</evidence>
<name>A0A7U2MGL0_ASPFN</name>
<evidence type="ECO:0000313" key="1">
    <source>
        <dbReference type="EMBL" id="QRD83359.1"/>
    </source>
</evidence>
<dbReference type="Proteomes" id="UP000596276">
    <property type="component" value="Chromosome 2"/>
</dbReference>
<dbReference type="GO" id="GO:0003824">
    <property type="term" value="F:catalytic activity"/>
    <property type="evidence" value="ECO:0007669"/>
    <property type="project" value="InterPro"/>
</dbReference>
<feature type="non-terminal residue" evidence="1">
    <location>
        <position position="1"/>
    </location>
</feature>
<proteinExistence type="predicted"/>
<reference evidence="2" key="1">
    <citation type="journal article" date="2021" name="G3 (Bethesda)">
        <title>Chromosome assembled and annotated genome sequence of Aspergillus flavus NRRL 3357.</title>
        <authorList>
            <person name="Skerker J.M."/>
            <person name="Pianalto K.M."/>
            <person name="Mondo S.J."/>
            <person name="Yang K."/>
            <person name="Arkin A.P."/>
            <person name="Keller N.P."/>
            <person name="Grigoriev I.V."/>
            <person name="Louise Glass N.L."/>
        </authorList>
    </citation>
    <scope>NUCLEOTIDE SEQUENCE [LARGE SCALE GENOMIC DNA]</scope>
    <source>
        <strain evidence="2">ATCC 200026 / FGSC A1120 / IAM 13836 / NRRL 3357 / JCM 12722 / SRRC 167</strain>
    </source>
</reference>
<dbReference type="Gene3D" id="3.40.50.1580">
    <property type="entry name" value="Nucleoside phosphorylase domain"/>
    <property type="match status" value="1"/>
</dbReference>
<sequence length="93" mass="10457">VQARPKMMLKAHRGIIASRNQMVKGPTTIDDLSKGDNMLGCEMKTAVIMYSLRSLNNHGIYNYCDTETKATQPRADAKLLLFLCSARYPIRLP</sequence>
<protein>
    <submittedName>
        <fullName evidence="1">Uncharacterized protein</fullName>
    </submittedName>
</protein>
<gene>
    <name evidence="1" type="ORF">F9C07_2057781</name>
</gene>
<dbReference type="AlphaFoldDB" id="A0A7U2MGL0"/>